<feature type="transmembrane region" description="Helical" evidence="8">
    <location>
        <begin position="106"/>
        <end position="123"/>
    </location>
</feature>
<dbReference type="SUPFAM" id="SSF103481">
    <property type="entry name" value="Multidrug resistance efflux transporter EmrE"/>
    <property type="match status" value="2"/>
</dbReference>
<dbReference type="GO" id="GO:0005886">
    <property type="term" value="C:plasma membrane"/>
    <property type="evidence" value="ECO:0007669"/>
    <property type="project" value="UniProtKB-SubCell"/>
</dbReference>
<keyword evidence="4" id="KW-1003">Cell membrane</keyword>
<evidence type="ECO:0000256" key="7">
    <source>
        <dbReference type="ARBA" id="ARBA00023136"/>
    </source>
</evidence>
<feature type="transmembrane region" description="Helical" evidence="8">
    <location>
        <begin position="12"/>
        <end position="29"/>
    </location>
</feature>
<evidence type="ECO:0000256" key="2">
    <source>
        <dbReference type="ARBA" id="ARBA00007362"/>
    </source>
</evidence>
<dbReference type="RefSeq" id="WP_126159460.1">
    <property type="nucleotide sequence ID" value="NZ_RQXW01000015.1"/>
</dbReference>
<keyword evidence="11" id="KW-1185">Reference proteome</keyword>
<feature type="transmembrane region" description="Helical" evidence="8">
    <location>
        <begin position="130"/>
        <end position="147"/>
    </location>
</feature>
<evidence type="ECO:0000256" key="3">
    <source>
        <dbReference type="ARBA" id="ARBA00022448"/>
    </source>
</evidence>
<dbReference type="InterPro" id="IPR037185">
    <property type="entry name" value="EmrE-like"/>
</dbReference>
<dbReference type="OrthoDB" id="369870at2"/>
<feature type="transmembrane region" description="Helical" evidence="8">
    <location>
        <begin position="74"/>
        <end position="94"/>
    </location>
</feature>
<organism evidence="10 11">
    <name type="scientific">Amphritea opalescens</name>
    <dbReference type="NCBI Taxonomy" id="2490544"/>
    <lineage>
        <taxon>Bacteria</taxon>
        <taxon>Pseudomonadati</taxon>
        <taxon>Pseudomonadota</taxon>
        <taxon>Gammaproteobacteria</taxon>
        <taxon>Oceanospirillales</taxon>
        <taxon>Oceanospirillaceae</taxon>
        <taxon>Amphritea</taxon>
    </lineage>
</organism>
<evidence type="ECO:0000256" key="8">
    <source>
        <dbReference type="SAM" id="Phobius"/>
    </source>
</evidence>
<dbReference type="Pfam" id="PF00892">
    <property type="entry name" value="EamA"/>
    <property type="match status" value="2"/>
</dbReference>
<evidence type="ECO:0000256" key="6">
    <source>
        <dbReference type="ARBA" id="ARBA00022989"/>
    </source>
</evidence>
<dbReference type="Proteomes" id="UP000283087">
    <property type="component" value="Unassembled WGS sequence"/>
</dbReference>
<proteinExistence type="inferred from homology"/>
<dbReference type="NCBIfam" id="TIGR00688">
    <property type="entry name" value="rarD"/>
    <property type="match status" value="1"/>
</dbReference>
<feature type="domain" description="EamA" evidence="9">
    <location>
        <begin position="155"/>
        <end position="286"/>
    </location>
</feature>
<comment type="similarity">
    <text evidence="2">Belongs to the EamA transporter family.</text>
</comment>
<feature type="domain" description="EamA" evidence="9">
    <location>
        <begin position="10"/>
        <end position="143"/>
    </location>
</feature>
<dbReference type="PANTHER" id="PTHR22911:SF137">
    <property type="entry name" value="SOLUTE CARRIER FAMILY 35 MEMBER G2-RELATED"/>
    <property type="match status" value="1"/>
</dbReference>
<name>A0A430KNA7_9GAMM</name>
<comment type="subcellular location">
    <subcellularLocation>
        <location evidence="1">Cell membrane</location>
        <topology evidence="1">Multi-pass membrane protein</topology>
    </subcellularLocation>
</comment>
<accession>A0A430KNA7</accession>
<evidence type="ECO:0000259" key="9">
    <source>
        <dbReference type="Pfam" id="PF00892"/>
    </source>
</evidence>
<protein>
    <submittedName>
        <fullName evidence="10">EamA family transporter RarD</fullName>
    </submittedName>
</protein>
<dbReference type="PANTHER" id="PTHR22911">
    <property type="entry name" value="ACYL-MALONYL CONDENSING ENZYME-RELATED"/>
    <property type="match status" value="1"/>
</dbReference>
<feature type="transmembrane region" description="Helical" evidence="8">
    <location>
        <begin position="181"/>
        <end position="199"/>
    </location>
</feature>
<keyword evidence="5 8" id="KW-0812">Transmembrane</keyword>
<gene>
    <name evidence="10" type="primary">rarD</name>
    <name evidence="10" type="ORF">EH243_14940</name>
</gene>
<feature type="transmembrane region" description="Helical" evidence="8">
    <location>
        <begin position="153"/>
        <end position="169"/>
    </location>
</feature>
<keyword evidence="6 8" id="KW-1133">Transmembrane helix</keyword>
<dbReference type="InterPro" id="IPR004626">
    <property type="entry name" value="RarD"/>
</dbReference>
<evidence type="ECO:0000256" key="5">
    <source>
        <dbReference type="ARBA" id="ARBA00022692"/>
    </source>
</evidence>
<feature type="transmembrane region" description="Helical" evidence="8">
    <location>
        <begin position="214"/>
        <end position="234"/>
    </location>
</feature>
<keyword evidence="7 8" id="KW-0472">Membrane</keyword>
<feature type="transmembrane region" description="Helical" evidence="8">
    <location>
        <begin position="246"/>
        <end position="266"/>
    </location>
</feature>
<evidence type="ECO:0000313" key="10">
    <source>
        <dbReference type="EMBL" id="RTE64960.1"/>
    </source>
</evidence>
<evidence type="ECO:0000256" key="1">
    <source>
        <dbReference type="ARBA" id="ARBA00004651"/>
    </source>
</evidence>
<feature type="transmembrane region" description="Helical" evidence="8">
    <location>
        <begin position="41"/>
        <end position="62"/>
    </location>
</feature>
<reference evidence="10 11" key="1">
    <citation type="submission" date="2018-11" db="EMBL/GenBank/DDBJ databases">
        <title>The draft genome sequence of Amphritea opalescens ANRC-JH13T.</title>
        <authorList>
            <person name="Fang Z."/>
            <person name="Zhang Y."/>
            <person name="Han X."/>
        </authorList>
    </citation>
    <scope>NUCLEOTIDE SEQUENCE [LARGE SCALE GENOMIC DNA]</scope>
    <source>
        <strain evidence="10 11">ANRC-JH13</strain>
    </source>
</reference>
<sequence length="303" mass="33955">MEISQQEQKKGILYALAAYGMWGLIPVYFKSVASISPFEIVAHRVIWSVIFLALFMAATGRWQTLMDNLRQKKLLASLTLSAIIISFNWLVFIWAVAQERILEASLGYYINPLISVLLGMIFLGERLRIAQWLAILIATAGVAYQLILLGSLPWVALALAFSFGFYGLLRKRIVVDPFSGLLIETLILSPIALIYLFWLQQQGQLTFIHSGTNTMILLAAAGIVTSLPLICFAAGARRLTLTMNGLLQYIAPSIAFLLAVFVYHEPLNSDRLITFALIWIGLILFTSESLWRSRKIRAETIQL</sequence>
<evidence type="ECO:0000256" key="4">
    <source>
        <dbReference type="ARBA" id="ARBA00022475"/>
    </source>
</evidence>
<evidence type="ECO:0000313" key="11">
    <source>
        <dbReference type="Proteomes" id="UP000283087"/>
    </source>
</evidence>
<feature type="transmembrane region" description="Helical" evidence="8">
    <location>
        <begin position="272"/>
        <end position="291"/>
    </location>
</feature>
<comment type="caution">
    <text evidence="10">The sequence shown here is derived from an EMBL/GenBank/DDBJ whole genome shotgun (WGS) entry which is preliminary data.</text>
</comment>
<keyword evidence="3" id="KW-0813">Transport</keyword>
<dbReference type="EMBL" id="RQXW01000015">
    <property type="protein sequence ID" value="RTE64960.1"/>
    <property type="molecule type" value="Genomic_DNA"/>
</dbReference>
<dbReference type="InterPro" id="IPR000620">
    <property type="entry name" value="EamA_dom"/>
</dbReference>
<dbReference type="AlphaFoldDB" id="A0A430KNA7"/>